<evidence type="ECO:0000256" key="1">
    <source>
        <dbReference type="SAM" id="Phobius"/>
    </source>
</evidence>
<dbReference type="Proteomes" id="UP000887565">
    <property type="component" value="Unplaced"/>
</dbReference>
<keyword evidence="2" id="KW-1185">Reference proteome</keyword>
<dbReference type="AlphaFoldDB" id="A0A915HP55"/>
<evidence type="ECO:0000313" key="3">
    <source>
        <dbReference type="WBParaSite" id="nRc.2.0.1.t03255-RA"/>
    </source>
</evidence>
<accession>A0A915HP55</accession>
<reference evidence="3" key="1">
    <citation type="submission" date="2022-11" db="UniProtKB">
        <authorList>
            <consortium name="WormBaseParasite"/>
        </authorList>
    </citation>
    <scope>IDENTIFICATION</scope>
</reference>
<feature type="transmembrane region" description="Helical" evidence="1">
    <location>
        <begin position="40"/>
        <end position="65"/>
    </location>
</feature>
<protein>
    <submittedName>
        <fullName evidence="3">Uncharacterized protein</fullName>
    </submittedName>
</protein>
<proteinExistence type="predicted"/>
<sequence>MAFLSFGRKKEEDFDDDEILRFDPSDDIYKVGCNFNVLNTFLWACVLQYIFSLYFLAFTIVQLLILELKPPYFDSISSANILLWVRILYPLIYARLLLLILFLLATKISIYALFVNQINLLRYHAIFTWINSLSLVAYLILLVWHTAKSSNYLVFSLAAVSLLLALIVNASCLNMSTITRKFLCDRRRFLKFALEKNWTNEQDIEEYKRKKSSNNRLEGNFYFFDKFNVYKKYDIPKSLKNKAKRYLSKRSGEIPATAKNLNLLSEICEVVEEDAEEMK</sequence>
<name>A0A915HP55_ROMCU</name>
<keyword evidence="1" id="KW-0472">Membrane</keyword>
<feature type="transmembrane region" description="Helical" evidence="1">
    <location>
        <begin position="152"/>
        <end position="173"/>
    </location>
</feature>
<organism evidence="2 3">
    <name type="scientific">Romanomermis culicivorax</name>
    <name type="common">Nematode worm</name>
    <dbReference type="NCBI Taxonomy" id="13658"/>
    <lineage>
        <taxon>Eukaryota</taxon>
        <taxon>Metazoa</taxon>
        <taxon>Ecdysozoa</taxon>
        <taxon>Nematoda</taxon>
        <taxon>Enoplea</taxon>
        <taxon>Dorylaimia</taxon>
        <taxon>Mermithida</taxon>
        <taxon>Mermithoidea</taxon>
        <taxon>Mermithidae</taxon>
        <taxon>Romanomermis</taxon>
    </lineage>
</organism>
<dbReference type="WBParaSite" id="nRc.2.0.1.t03255-RA">
    <property type="protein sequence ID" value="nRc.2.0.1.t03255-RA"/>
    <property type="gene ID" value="nRc.2.0.1.g03255"/>
</dbReference>
<evidence type="ECO:0000313" key="2">
    <source>
        <dbReference type="Proteomes" id="UP000887565"/>
    </source>
</evidence>
<feature type="transmembrane region" description="Helical" evidence="1">
    <location>
        <begin position="92"/>
        <end position="114"/>
    </location>
</feature>
<keyword evidence="1" id="KW-0812">Transmembrane</keyword>
<feature type="transmembrane region" description="Helical" evidence="1">
    <location>
        <begin position="126"/>
        <end position="146"/>
    </location>
</feature>
<keyword evidence="1" id="KW-1133">Transmembrane helix</keyword>